<organism evidence="3 4">
    <name type="scientific">Thiocystis violascens (strain ATCC 17096 / DSM 198 / 6111)</name>
    <name type="common">Chromatium violascens</name>
    <dbReference type="NCBI Taxonomy" id="765911"/>
    <lineage>
        <taxon>Bacteria</taxon>
        <taxon>Pseudomonadati</taxon>
        <taxon>Pseudomonadota</taxon>
        <taxon>Gammaproteobacteria</taxon>
        <taxon>Chromatiales</taxon>
        <taxon>Chromatiaceae</taxon>
        <taxon>Thiocystis</taxon>
    </lineage>
</organism>
<keyword evidence="1" id="KW-0802">TPR repeat</keyword>
<dbReference type="OrthoDB" id="8832982at2"/>
<evidence type="ECO:0000256" key="2">
    <source>
        <dbReference type="SAM" id="SignalP"/>
    </source>
</evidence>
<feature type="repeat" description="TPR" evidence="1">
    <location>
        <begin position="33"/>
        <end position="66"/>
    </location>
</feature>
<dbReference type="SUPFAM" id="SSF103515">
    <property type="entry name" value="Autotransporter"/>
    <property type="match status" value="1"/>
</dbReference>
<dbReference type="InterPro" id="IPR036709">
    <property type="entry name" value="Autotransporte_beta_dom_sf"/>
</dbReference>
<gene>
    <name evidence="3" type="ordered locus">Thivi_1393</name>
</gene>
<dbReference type="KEGG" id="tvi:Thivi_1393"/>
<feature type="signal peptide" evidence="2">
    <location>
        <begin position="1"/>
        <end position="26"/>
    </location>
</feature>
<proteinExistence type="predicted"/>
<dbReference type="PROSITE" id="PS50005">
    <property type="entry name" value="TPR"/>
    <property type="match status" value="1"/>
</dbReference>
<sequence>MLDNHLKTFGIIAVLVLCSLAPGVPAETDTDPVATHFERGQAYLTRGEYARAVLEFEQVLRFDNLPPDLHQQAEIYADAARGYASGTPLSAFGYAETGGGYYRENVTRSTRAAGNDPTRDAFWKIRAGGGLSYIAADDLSLDGTLDYRFRYYDDSGRRDDSDLRWNVTVNQSLPKGSQVIGVRGRASYRGHPGYRQDYGVFVNRAFDLNADHRIRIEVELRTREYPTDLRERSRDIGELWLSWTHAHLDGRASLTLTANAGREWATHDRPDGDNTFYGIEFDWGMDLSDHVGVFLFGLWQHDAYDDDRFILDEDEIPVGSFTRSDDIYELGGGLTYAFAPGWSLRPEILYLRDESNSLWGNYSSTEVWVMVRKAF</sequence>
<protein>
    <submittedName>
        <fullName evidence="3">Uncharacterized protein</fullName>
    </submittedName>
</protein>
<dbReference type="InterPro" id="IPR019734">
    <property type="entry name" value="TPR_rpt"/>
</dbReference>
<evidence type="ECO:0000256" key="1">
    <source>
        <dbReference type="PROSITE-ProRule" id="PRU00339"/>
    </source>
</evidence>
<dbReference type="eggNOG" id="ENOG5033QK5">
    <property type="taxonomic scope" value="Bacteria"/>
</dbReference>
<dbReference type="STRING" id="765911.Thivi_1393"/>
<dbReference type="AlphaFoldDB" id="I3Y8T3"/>
<evidence type="ECO:0000313" key="4">
    <source>
        <dbReference type="Proteomes" id="UP000006062"/>
    </source>
</evidence>
<dbReference type="HOGENOM" id="CLU_737572_0_0_6"/>
<keyword evidence="4" id="KW-1185">Reference proteome</keyword>
<dbReference type="Proteomes" id="UP000006062">
    <property type="component" value="Chromosome"/>
</dbReference>
<keyword evidence="2" id="KW-0732">Signal</keyword>
<dbReference type="EMBL" id="CP003154">
    <property type="protein sequence ID" value="AFL73401.1"/>
    <property type="molecule type" value="Genomic_DNA"/>
</dbReference>
<name>I3Y8T3_THIV6</name>
<reference evidence="3 4" key="1">
    <citation type="submission" date="2012-06" db="EMBL/GenBank/DDBJ databases">
        <title>Complete sequence of Thiocystis violascens DSM 198.</title>
        <authorList>
            <consortium name="US DOE Joint Genome Institute"/>
            <person name="Lucas S."/>
            <person name="Han J."/>
            <person name="Lapidus A."/>
            <person name="Cheng J.-F."/>
            <person name="Goodwin L."/>
            <person name="Pitluck S."/>
            <person name="Peters L."/>
            <person name="Ovchinnikova G."/>
            <person name="Teshima H."/>
            <person name="Detter J.C."/>
            <person name="Han C."/>
            <person name="Tapia R."/>
            <person name="Land M."/>
            <person name="Hauser L."/>
            <person name="Kyrpides N."/>
            <person name="Ivanova N."/>
            <person name="Pagani I."/>
            <person name="Vogl K."/>
            <person name="Liu Z."/>
            <person name="Frigaard N.-U."/>
            <person name="Bryant D."/>
            <person name="Woyke T."/>
        </authorList>
    </citation>
    <scope>NUCLEOTIDE SEQUENCE [LARGE SCALE GENOMIC DNA]</scope>
    <source>
        <strain evidence="4">ATCC 17096 / DSM 198 / 6111</strain>
    </source>
</reference>
<feature type="chain" id="PRO_5003682543" evidence="2">
    <location>
        <begin position="27"/>
        <end position="375"/>
    </location>
</feature>
<accession>I3Y8T3</accession>
<evidence type="ECO:0000313" key="3">
    <source>
        <dbReference type="EMBL" id="AFL73401.1"/>
    </source>
</evidence>